<dbReference type="AlphaFoldDB" id="A0A644ZKI5"/>
<reference evidence="2" key="1">
    <citation type="submission" date="2019-08" db="EMBL/GenBank/DDBJ databases">
        <authorList>
            <person name="Kucharzyk K."/>
            <person name="Murdoch R.W."/>
            <person name="Higgins S."/>
            <person name="Loffler F."/>
        </authorList>
    </citation>
    <scope>NUCLEOTIDE SEQUENCE</scope>
</reference>
<feature type="compositionally biased region" description="Polar residues" evidence="1">
    <location>
        <begin position="55"/>
        <end position="65"/>
    </location>
</feature>
<proteinExistence type="predicted"/>
<evidence type="ECO:0000256" key="1">
    <source>
        <dbReference type="SAM" id="MobiDB-lite"/>
    </source>
</evidence>
<feature type="compositionally biased region" description="Basic and acidic residues" evidence="1">
    <location>
        <begin position="1"/>
        <end position="10"/>
    </location>
</feature>
<dbReference type="EMBL" id="VSSQ01008978">
    <property type="protein sequence ID" value="MPM40381.1"/>
    <property type="molecule type" value="Genomic_DNA"/>
</dbReference>
<evidence type="ECO:0000313" key="2">
    <source>
        <dbReference type="EMBL" id="MPM40381.1"/>
    </source>
</evidence>
<feature type="compositionally biased region" description="Polar residues" evidence="1">
    <location>
        <begin position="32"/>
        <end position="47"/>
    </location>
</feature>
<name>A0A644ZKI5_9ZZZZ</name>
<accession>A0A644ZKI5</accession>
<gene>
    <name evidence="2" type="ORF">SDC9_87021</name>
</gene>
<protein>
    <submittedName>
        <fullName evidence="2">Uncharacterized protein</fullName>
    </submittedName>
</protein>
<feature type="region of interest" description="Disordered" evidence="1">
    <location>
        <begin position="1"/>
        <end position="101"/>
    </location>
</feature>
<organism evidence="2">
    <name type="scientific">bioreactor metagenome</name>
    <dbReference type="NCBI Taxonomy" id="1076179"/>
    <lineage>
        <taxon>unclassified sequences</taxon>
        <taxon>metagenomes</taxon>
        <taxon>ecological metagenomes</taxon>
    </lineage>
</organism>
<sequence>MNVHSHRDAGGSKGQLKKNQIDNHNSSRKISKQQTHQTVISATQSDHAAQKNKRQVQQQPKQNRSGKSKPDRSACQGNCRSDHRQQACADYRTRGKRGQLF</sequence>
<comment type="caution">
    <text evidence="2">The sequence shown here is derived from an EMBL/GenBank/DDBJ whole genome shotgun (WGS) entry which is preliminary data.</text>
</comment>